<evidence type="ECO:0000256" key="1">
    <source>
        <dbReference type="SAM" id="MobiDB-lite"/>
    </source>
</evidence>
<gene>
    <name evidence="3" type="primary">LOC105680634</name>
</gene>
<proteinExistence type="predicted"/>
<dbReference type="AlphaFoldDB" id="A0A6P6F9P4"/>
<dbReference type="KEGG" id="bim:105680634"/>
<feature type="region of interest" description="Disordered" evidence="1">
    <location>
        <begin position="900"/>
        <end position="928"/>
    </location>
</feature>
<evidence type="ECO:0000313" key="3">
    <source>
        <dbReference type="RefSeq" id="XP_024222786.1"/>
    </source>
</evidence>
<accession>A0A6P6F9P4</accession>
<feature type="compositionally biased region" description="Low complexity" evidence="1">
    <location>
        <begin position="670"/>
        <end position="728"/>
    </location>
</feature>
<feature type="region of interest" description="Disordered" evidence="1">
    <location>
        <begin position="658"/>
        <end position="728"/>
    </location>
</feature>
<feature type="region of interest" description="Disordered" evidence="1">
    <location>
        <begin position="520"/>
        <end position="560"/>
    </location>
</feature>
<feature type="compositionally biased region" description="Polar residues" evidence="1">
    <location>
        <begin position="19"/>
        <end position="37"/>
    </location>
</feature>
<evidence type="ECO:0000313" key="2">
    <source>
        <dbReference type="Proteomes" id="UP000515180"/>
    </source>
</evidence>
<dbReference type="RefSeq" id="XP_024222786.1">
    <property type="nucleotide sequence ID" value="XM_024367018.2"/>
</dbReference>
<evidence type="ECO:0008006" key="4">
    <source>
        <dbReference type="Google" id="ProtNLM"/>
    </source>
</evidence>
<keyword evidence="2" id="KW-1185">Reference proteome</keyword>
<dbReference type="OrthoDB" id="7610567at2759"/>
<name>A0A6P6F9P4_BOMIM</name>
<sequence length="1127" mass="129957">MNKRKASVDRNIRQKASSRRPSTASLHAKPNTVQQKFFKTEKLPSTHNLVDSNDPSKLINKAVDVSMPKTRFSSQDRCKESRSCSSPRLKYFPAEKIKKLESPPPFSPKPIGALIAQQDPRECGIVYVAGHPEQCRDTGQGDATAVTQHVHQHRQPQGVQSVSQQQVVPQQAIHQIGQMNPHSESTLPQQVSNAQSHRPFVPYGSREYSPRKNNHAISSNLPEVTATSQLGIQQVSNVLVMNQGKIKNEDQTNADEVDYEKQPVGGRNAMAYRRAMLNKEQPNLLNPMDPVTLNSPNVDHLHQCSSRSPVLPHTNLQNPQQIYQQLQQNMVQQQQMQQRANNYQTQMMGNQQQVGGQVAPANYNPQQHGSYFPGHGMTSPQDVATSQLKNSRMIGSSQPNHSAMNVQNGWNNNSQMAEHSSIKAQLKPYNVDVVNGNQALCRLQNQQQQLMPQYKQQLAQLQHSIHQQQPVQLQHSIHHQQPVQLQRSVHQQHPMHQYQQLYRNPVQGNAIVQKQQSLMGYNQPGTNQQMNPNQQMVPTQQFNPQQSQDSHPKEQTGRKKPLKFTVAMIRDQEKLLATMKQQGVPLEIMQRQFEMLLNEQRKLLEYVEVLHQQGEFSEGTKLVVKNRKRKQEDEKPEWMIHLTPTRLSYLQVEKIQEQRRREQEAREMEMMQQQQQQHQQQQHQQHQQQQHQQQQHQQQQQQMMGQMSGQQVPVQGANQQYHQHWQQQQANWQQQQRALQNYTNNMHPQLYTVPVPGNVNDPMKSMNYQQNMPQSQYIHQQSHQQYYNQPQLQQYQQLYQPILQENQEHVQSSSQSTEPCSLLKMRQYKNDIRPQRRNNGLQDPAAAKELLENERLPMETRRGLEYLANLAPKKMNIIKLNGLQDRTEAETEFQRRLITSISPPPANKVSANGLANSRNPNNPSSQRLLNPRKIEQEYLKEYPRQKSNIPNNYYSVQAERENGTVATDQPQLIVQQQLSDQNSTSLVPYVERNLMVNRGNVMPFKFDGNYPQHYQQMQQYYQNTKNLGRNNGEGDVGSSQRIELNKGSFHHAGGDASGNMNGSMNGQMAEDKMLPEKVYYSQPDIHESRTIGGVRYLARKQDYLPNQQIVAPETLIANRHVQPPMMY</sequence>
<feature type="compositionally biased region" description="Low complexity" evidence="1">
    <location>
        <begin position="522"/>
        <end position="541"/>
    </location>
</feature>
<feature type="compositionally biased region" description="Basic and acidic residues" evidence="1">
    <location>
        <begin position="658"/>
        <end position="669"/>
    </location>
</feature>
<feature type="region of interest" description="Disordered" evidence="1">
    <location>
        <begin position="1048"/>
        <end position="1067"/>
    </location>
</feature>
<organism evidence="2 3">
    <name type="scientific">Bombus impatiens</name>
    <name type="common">Bumblebee</name>
    <dbReference type="NCBI Taxonomy" id="132113"/>
    <lineage>
        <taxon>Eukaryota</taxon>
        <taxon>Metazoa</taxon>
        <taxon>Ecdysozoa</taxon>
        <taxon>Arthropoda</taxon>
        <taxon>Hexapoda</taxon>
        <taxon>Insecta</taxon>
        <taxon>Pterygota</taxon>
        <taxon>Neoptera</taxon>
        <taxon>Endopterygota</taxon>
        <taxon>Hymenoptera</taxon>
        <taxon>Apocrita</taxon>
        <taxon>Aculeata</taxon>
        <taxon>Apoidea</taxon>
        <taxon>Anthophila</taxon>
        <taxon>Apidae</taxon>
        <taxon>Bombus</taxon>
        <taxon>Pyrobombus</taxon>
    </lineage>
</organism>
<reference evidence="3" key="1">
    <citation type="submission" date="2025-08" db="UniProtKB">
        <authorList>
            <consortium name="RefSeq"/>
        </authorList>
    </citation>
    <scope>IDENTIFICATION</scope>
</reference>
<feature type="region of interest" description="Disordered" evidence="1">
    <location>
        <begin position="1"/>
        <end position="37"/>
    </location>
</feature>
<dbReference type="GeneID" id="105680634"/>
<feature type="compositionally biased region" description="Basic and acidic residues" evidence="1">
    <location>
        <begin position="1"/>
        <end position="12"/>
    </location>
</feature>
<dbReference type="Proteomes" id="UP000515180">
    <property type="component" value="Unplaced"/>
</dbReference>
<feature type="compositionally biased region" description="Low complexity" evidence="1">
    <location>
        <begin position="916"/>
        <end position="925"/>
    </location>
</feature>
<protein>
    <recommendedName>
        <fullName evidence="4">Mediator of RNA polymerase II transcription subunit 26</fullName>
    </recommendedName>
</protein>